<dbReference type="Proteomes" id="UP000243579">
    <property type="component" value="Unassembled WGS sequence"/>
</dbReference>
<proteinExistence type="predicted"/>
<protein>
    <submittedName>
        <fullName evidence="1">Uncharacterized protein</fullName>
    </submittedName>
</protein>
<dbReference type="EMBL" id="JNBR01001490">
    <property type="protein sequence ID" value="OQR86684.1"/>
    <property type="molecule type" value="Genomic_DNA"/>
</dbReference>
<gene>
    <name evidence="1" type="ORF">ACHHYP_10260</name>
</gene>
<sequence length="370" mass="41932">MSWVAPTEPSILSVAGSTYPVFFTFDDATQLLTIAIVCAERSIEYSTTLPDATVSVLATAAKCDVRSQAFKAFLIDNIRLRIELRERAFYFGNTRFHERRFDARDGDLDDPVAAKRVMHVLGDVLRSLGDQRCLHERQIWSSQQLFDTLTKGFEQMHLLASYFQRQDAVVAKLTADFEHPTTRGIVTGRLDNWTIVRGHEESSCTVFADRAIEELEQKLQATAHVSQTLAASLSAVETALKTQLKELEASVVVWQRAFDVERRQHQQQSDESLLHLRKEITRLKDAFGLLNDAHCNTSKQLSNVVNQMELVEDLSDRVNCTSKLVAQLRQDHIDMLPKLQEMYVGEQRREAIAALQQLHVSAAKPHRNPS</sequence>
<comment type="caution">
    <text evidence="1">The sequence shown here is derived from an EMBL/GenBank/DDBJ whole genome shotgun (WGS) entry which is preliminary data.</text>
</comment>
<evidence type="ECO:0000313" key="2">
    <source>
        <dbReference type="Proteomes" id="UP000243579"/>
    </source>
</evidence>
<reference evidence="1 2" key="1">
    <citation type="journal article" date="2014" name="Genome Biol. Evol.">
        <title>The secreted proteins of Achlya hypogyna and Thraustotheca clavata identify the ancestral oomycete secretome and reveal gene acquisitions by horizontal gene transfer.</title>
        <authorList>
            <person name="Misner I."/>
            <person name="Blouin N."/>
            <person name="Leonard G."/>
            <person name="Richards T.A."/>
            <person name="Lane C.E."/>
        </authorList>
    </citation>
    <scope>NUCLEOTIDE SEQUENCE [LARGE SCALE GENOMIC DNA]</scope>
    <source>
        <strain evidence="1 2">ATCC 48635</strain>
    </source>
</reference>
<evidence type="ECO:0000313" key="1">
    <source>
        <dbReference type="EMBL" id="OQR86684.1"/>
    </source>
</evidence>
<dbReference type="AlphaFoldDB" id="A0A1V9YLU1"/>
<name>A0A1V9YLU1_ACHHY</name>
<organism evidence="1 2">
    <name type="scientific">Achlya hypogyna</name>
    <name type="common">Oomycete</name>
    <name type="synonym">Protoachlya hypogyna</name>
    <dbReference type="NCBI Taxonomy" id="1202772"/>
    <lineage>
        <taxon>Eukaryota</taxon>
        <taxon>Sar</taxon>
        <taxon>Stramenopiles</taxon>
        <taxon>Oomycota</taxon>
        <taxon>Saprolegniomycetes</taxon>
        <taxon>Saprolegniales</taxon>
        <taxon>Achlyaceae</taxon>
        <taxon>Achlya</taxon>
    </lineage>
</organism>
<dbReference type="OrthoDB" id="77566at2759"/>
<accession>A0A1V9YLU1</accession>
<keyword evidence="2" id="KW-1185">Reference proteome</keyword>